<gene>
    <name evidence="1" type="ORF">NAS2_1281</name>
</gene>
<dbReference type="Gene3D" id="3.60.15.10">
    <property type="entry name" value="Ribonuclease Z/Hydroxyacylglutathione hydrolase-like"/>
    <property type="match status" value="1"/>
</dbReference>
<organism evidence="1 2">
    <name type="scientific">Conexivisphaera calida</name>
    <dbReference type="NCBI Taxonomy" id="1874277"/>
    <lineage>
        <taxon>Archaea</taxon>
        <taxon>Nitrososphaerota</taxon>
        <taxon>Conexivisphaeria</taxon>
        <taxon>Conexivisphaerales</taxon>
        <taxon>Conexivisphaeraceae</taxon>
        <taxon>Conexivisphaera</taxon>
    </lineage>
</organism>
<sequence length="343" mass="37609">MLEVGGRRIALDPRTEVRADVVFVSHAHSDHLPRAAWEAEVLATEETVRLAEARGVRLRRTRDGGKGLSLVPTGHVLGAAGLLVDGAVYYTGDISGRPREFMPGPERVGCGTLILESTYGRPEYRFPPNGELLDGLARFLAEQYNEGRPALLMGYPLGKSQVLQHAVRGWRPLVSFESVEVYSRIYRSFGVDLPEPDLLVRRPEELLDLRGPAVVVAPSNYRERLLRVADRLGAGAAWFSGWALKFRLPGAIGFAMSDHADHAELLEFARSTGAEEAVTHHGFSEDLARSLRGLGIRARPLSEEMGLEDFGVRGEVRTFAGAGRRRGRRRGALRAASRSGQVG</sequence>
<dbReference type="Proteomes" id="UP000509448">
    <property type="component" value="Chromosome"/>
</dbReference>
<keyword evidence="1" id="KW-0540">Nuclease</keyword>
<dbReference type="AlphaFoldDB" id="A0A4V0P1R8"/>
<proteinExistence type="predicted"/>
<evidence type="ECO:0000313" key="2">
    <source>
        <dbReference type="Proteomes" id="UP000509448"/>
    </source>
</evidence>
<evidence type="ECO:0000313" key="1">
    <source>
        <dbReference type="EMBL" id="BBE42670.1"/>
    </source>
</evidence>
<reference evidence="1 2" key="1">
    <citation type="journal article" date="2019" name="ISME J.">
        <title>Isolation and characterization of a thermophilic sulfur- and iron-reducing thaumarchaeote from a terrestrial acidic hot spring.</title>
        <authorList>
            <person name="Kato S."/>
            <person name="Itoh T."/>
            <person name="Yuki M."/>
            <person name="Nagamori M."/>
            <person name="Ohnishi M."/>
            <person name="Uematsu K."/>
            <person name="Suzuki K."/>
            <person name="Takashina T."/>
            <person name="Ohkuma M."/>
        </authorList>
    </citation>
    <scope>NUCLEOTIDE SEQUENCE [LARGE SCALE GENOMIC DNA]</scope>
    <source>
        <strain evidence="1 2">NAS-02</strain>
    </source>
</reference>
<name>A0A4V0P1R8_9ARCH</name>
<dbReference type="KEGG" id="ccai:NAS2_1281"/>
<dbReference type="SUPFAM" id="SSF56281">
    <property type="entry name" value="Metallo-hydrolase/oxidoreductase"/>
    <property type="match status" value="1"/>
</dbReference>
<keyword evidence="1" id="KW-0378">Hydrolase</keyword>
<accession>A0A4V0P1R8</accession>
<keyword evidence="1" id="KW-0269">Exonuclease</keyword>
<dbReference type="EMBL" id="AP018732">
    <property type="protein sequence ID" value="BBE42670.1"/>
    <property type="molecule type" value="Genomic_DNA"/>
</dbReference>
<dbReference type="GO" id="GO:0004527">
    <property type="term" value="F:exonuclease activity"/>
    <property type="evidence" value="ECO:0007669"/>
    <property type="project" value="UniProtKB-KW"/>
</dbReference>
<dbReference type="InterPro" id="IPR036866">
    <property type="entry name" value="RibonucZ/Hydroxyglut_hydro"/>
</dbReference>
<keyword evidence="2" id="KW-1185">Reference proteome</keyword>
<protein>
    <submittedName>
        <fullName evidence="1">mRNA 3-end processing exonuclease</fullName>
    </submittedName>
</protein>